<feature type="domain" description="Type I restriction enzyme R protein C-terminal" evidence="1">
    <location>
        <begin position="5"/>
        <end position="262"/>
    </location>
</feature>
<reference evidence="2" key="1">
    <citation type="submission" date="2019-08" db="EMBL/GenBank/DDBJ databases">
        <authorList>
            <person name="Kucharzyk K."/>
            <person name="Murdoch R.W."/>
            <person name="Higgins S."/>
            <person name="Loffler F."/>
        </authorList>
    </citation>
    <scope>NUCLEOTIDE SEQUENCE</scope>
</reference>
<evidence type="ECO:0000313" key="2">
    <source>
        <dbReference type="EMBL" id="MPM59912.1"/>
    </source>
</evidence>
<name>A0A645B382_9ZZZZ</name>
<dbReference type="EMBL" id="VSSQ01017520">
    <property type="protein sequence ID" value="MPM59912.1"/>
    <property type="molecule type" value="Genomic_DNA"/>
</dbReference>
<dbReference type="AlphaFoldDB" id="A0A645B382"/>
<organism evidence="2">
    <name type="scientific">bioreactor metagenome</name>
    <dbReference type="NCBI Taxonomy" id="1076179"/>
    <lineage>
        <taxon>unclassified sequences</taxon>
        <taxon>metagenomes</taxon>
        <taxon>ecological metagenomes</taxon>
    </lineage>
</organism>
<accession>A0A645B382</accession>
<protein>
    <submittedName>
        <fullName evidence="2">Type I restriction enzyme EcoR124II R protein</fullName>
        <ecNumber evidence="2">3.1.21.3</ecNumber>
    </submittedName>
</protein>
<dbReference type="Gene3D" id="1.20.58.2040">
    <property type="match status" value="1"/>
</dbReference>
<proteinExistence type="predicted"/>
<sequence>MLRRFNDYYYGYVSADGKSIPGYVNMIEEMNSKYPLTEPQIIGEHNQKDFISLFGAILRMRNLLSSFDEFKEKELITERDLQDYLGRYQDLRDEWTRKRDAGESTDIIDDVVFEIELIKQIEINIDYILMLVKKYHDTHCEDKEVLITIKKAIDASPELRSKKQLIETFIAGINEEDDVMSGWHDYVVKQREEEIETIIVEEKLKPEDTRKFLENAFRDGEIKTSGTDIDKILTPVSRFGGGGRAKKKQSVIDKLKAFFEKYFGIGGPSSFTRKEHESVAYSDETQSNLLKVAETSSSYISSDN</sequence>
<keyword evidence="2" id="KW-0378">Hydrolase</keyword>
<gene>
    <name evidence="2" type="primary">hsdR_10</name>
    <name evidence="2" type="ORF">SDC9_106758</name>
</gene>
<evidence type="ECO:0000259" key="1">
    <source>
        <dbReference type="Pfam" id="PF12008"/>
    </source>
</evidence>
<dbReference type="Pfam" id="PF12008">
    <property type="entry name" value="EcoR124_C"/>
    <property type="match status" value="1"/>
</dbReference>
<comment type="caution">
    <text evidence="2">The sequence shown here is derived from an EMBL/GenBank/DDBJ whole genome shotgun (WGS) entry which is preliminary data.</text>
</comment>
<dbReference type="GO" id="GO:0009035">
    <property type="term" value="F:type I site-specific deoxyribonuclease activity"/>
    <property type="evidence" value="ECO:0007669"/>
    <property type="project" value="UniProtKB-EC"/>
</dbReference>
<dbReference type="EC" id="3.1.21.3" evidence="2"/>
<dbReference type="InterPro" id="IPR022625">
    <property type="entry name" value="TypeI_RM_Rsu_C"/>
</dbReference>